<gene>
    <name evidence="2" type="ORF">AA0119_g12737</name>
</gene>
<dbReference type="EMBL" id="PDXF01000134">
    <property type="protein sequence ID" value="RYN86599.1"/>
    <property type="molecule type" value="Genomic_DNA"/>
</dbReference>
<comment type="caution">
    <text evidence="2">The sequence shown here is derived from an EMBL/GenBank/DDBJ whole genome shotgun (WGS) entry which is preliminary data.</text>
</comment>
<dbReference type="Proteomes" id="UP000293195">
    <property type="component" value="Unassembled WGS sequence"/>
</dbReference>
<protein>
    <submittedName>
        <fullName evidence="2">Uncharacterized protein</fullName>
    </submittedName>
</protein>
<evidence type="ECO:0000313" key="3">
    <source>
        <dbReference type="Proteomes" id="UP000293195"/>
    </source>
</evidence>
<feature type="compositionally biased region" description="Polar residues" evidence="1">
    <location>
        <begin position="169"/>
        <end position="185"/>
    </location>
</feature>
<keyword evidence="3" id="KW-1185">Reference proteome</keyword>
<evidence type="ECO:0000256" key="1">
    <source>
        <dbReference type="SAM" id="MobiDB-lite"/>
    </source>
</evidence>
<name>A0ABY0FSW0_9PLEO</name>
<organism evidence="2 3">
    <name type="scientific">Alternaria tenuissima</name>
    <dbReference type="NCBI Taxonomy" id="119927"/>
    <lineage>
        <taxon>Eukaryota</taxon>
        <taxon>Fungi</taxon>
        <taxon>Dikarya</taxon>
        <taxon>Ascomycota</taxon>
        <taxon>Pezizomycotina</taxon>
        <taxon>Dothideomycetes</taxon>
        <taxon>Pleosporomycetidae</taxon>
        <taxon>Pleosporales</taxon>
        <taxon>Pleosporineae</taxon>
        <taxon>Pleosporaceae</taxon>
        <taxon>Alternaria</taxon>
        <taxon>Alternaria sect. Alternaria</taxon>
        <taxon>Alternaria alternata complex</taxon>
    </lineage>
</organism>
<feature type="region of interest" description="Disordered" evidence="1">
    <location>
        <begin position="169"/>
        <end position="192"/>
    </location>
</feature>
<sequence length="635" mass="71725">MTTRAPAKLSTLHNASTRLKPEDQSQHTQPRQLPASPMRLENIFAEKMSSSNKRDTHRRLERVTIPPRISTSFPGVNLEGYLAPEKSQLLPSPSKVPISSPRKQKNKKVDQTLYGSEHTQDTNQKPRRRADIEEQIRQDPYHTLLEGGNLPRDLDVIDEVDTNMQRPVQSDYLNEESPNTQQSRTAAPGSVRDKLLETSRPPMVSVLCGRQNPESWYLTRRLVRMPGKDGDDLVSLLKRRNVDSDAAELHRLWRHTGIIPTRYRDINFDTDGINPQHTWIACWPLMNAAIHGYMLEDIEFVDRVMDLLEEKIVKGIRPDVDTISHIFGEKRQHIPMMLQHFLVDCWVDHSTRGFADVDPHSLPEFFICAALDTATRRLSHMARHSSSSGCQYHTHPKSVECYRDRNRQAEAMRQGRYKYRREKASREAEKAAADSIKHGIATVDWEARRAEAHRALHDQVDDYSPTTSSWMETSGQGVEGTALEQVDWTYGASAPERENPETHLNFRSSSMFGTARADGAVDEVKVAPPAREPPPPPPTDMPVDDPDSTVGSNQYAEVPTEDRKSEASAYDDAMPLLRSKGDFESIPSDATAVPPEVYACAQVTSPESTRRKKRATCPGSFPESRSGSLKEKITM</sequence>
<feature type="compositionally biased region" description="Pro residues" evidence="1">
    <location>
        <begin position="530"/>
        <end position="540"/>
    </location>
</feature>
<feature type="region of interest" description="Disordered" evidence="1">
    <location>
        <begin position="604"/>
        <end position="635"/>
    </location>
</feature>
<accession>A0ABY0FSW0</accession>
<evidence type="ECO:0000313" key="2">
    <source>
        <dbReference type="EMBL" id="RYN86599.1"/>
    </source>
</evidence>
<feature type="region of interest" description="Disordered" evidence="1">
    <location>
        <begin position="1"/>
        <end position="129"/>
    </location>
</feature>
<reference evidence="3" key="1">
    <citation type="journal article" date="2019" name="bioRxiv">
        <title>Genomics, evolutionary history and diagnostics of the Alternaria alternata species group including apple and Asian pear pathotypes.</title>
        <authorList>
            <person name="Armitage A.D."/>
            <person name="Cockerton H.M."/>
            <person name="Sreenivasaprasad S."/>
            <person name="Woodhall J.W."/>
            <person name="Lane C.R."/>
            <person name="Harrison R.J."/>
            <person name="Clarkson J.P."/>
        </authorList>
    </citation>
    <scope>NUCLEOTIDE SEQUENCE [LARGE SCALE GENOMIC DNA]</scope>
    <source>
        <strain evidence="3">FERA 635</strain>
    </source>
</reference>
<proteinExistence type="predicted"/>
<feature type="region of interest" description="Disordered" evidence="1">
    <location>
        <begin position="526"/>
        <end position="572"/>
    </location>
</feature>